<feature type="signal peptide" evidence="1">
    <location>
        <begin position="1"/>
        <end position="19"/>
    </location>
</feature>
<name>A0A366J8C1_9GAMM</name>
<protein>
    <recommendedName>
        <fullName evidence="4">Outer membrane protein with beta-barrel domain</fullName>
    </recommendedName>
</protein>
<dbReference type="AlphaFoldDB" id="A0A366J8C1"/>
<dbReference type="OrthoDB" id="597531at2"/>
<dbReference type="EMBL" id="QNSE01000007">
    <property type="protein sequence ID" value="RBP83203.1"/>
    <property type="molecule type" value="Genomic_DNA"/>
</dbReference>
<dbReference type="RefSeq" id="WP_113916757.1">
    <property type="nucleotide sequence ID" value="NZ_QNSE01000007.1"/>
</dbReference>
<gene>
    <name evidence="2" type="ORF">DFP80_107182</name>
</gene>
<proteinExistence type="predicted"/>
<accession>A0A366J8C1</accession>
<evidence type="ECO:0008006" key="4">
    <source>
        <dbReference type="Google" id="ProtNLM"/>
    </source>
</evidence>
<evidence type="ECO:0000256" key="1">
    <source>
        <dbReference type="SAM" id="SignalP"/>
    </source>
</evidence>
<dbReference type="Gene3D" id="2.40.128.100">
    <property type="entry name" value="OPCA outer membrane adhesin/invasin"/>
    <property type="match status" value="1"/>
</dbReference>
<evidence type="ECO:0000313" key="3">
    <source>
        <dbReference type="Proteomes" id="UP000252792"/>
    </source>
</evidence>
<organism evidence="2 3">
    <name type="scientific">Marinomonas rhizomae</name>
    <dbReference type="NCBI Taxonomy" id="491948"/>
    <lineage>
        <taxon>Bacteria</taxon>
        <taxon>Pseudomonadati</taxon>
        <taxon>Pseudomonadota</taxon>
        <taxon>Gammaproteobacteria</taxon>
        <taxon>Oceanospirillales</taxon>
        <taxon>Oceanospirillaceae</taxon>
        <taxon>Marinomonas</taxon>
    </lineage>
</organism>
<comment type="caution">
    <text evidence="2">The sequence shown here is derived from an EMBL/GenBank/DDBJ whole genome shotgun (WGS) entry which is preliminary data.</text>
</comment>
<dbReference type="GO" id="GO:0004190">
    <property type="term" value="F:aspartic-type endopeptidase activity"/>
    <property type="evidence" value="ECO:0007669"/>
    <property type="project" value="InterPro"/>
</dbReference>
<feature type="chain" id="PRO_5016751898" description="Outer membrane protein with beta-barrel domain" evidence="1">
    <location>
        <begin position="20"/>
        <end position="256"/>
    </location>
</feature>
<reference evidence="2 3" key="1">
    <citation type="submission" date="2018-06" db="EMBL/GenBank/DDBJ databases">
        <title>Genomic Encyclopedia of Type Strains, Phase III (KMG-III): the genomes of soil and plant-associated and newly described type strains.</title>
        <authorList>
            <person name="Whitman W."/>
        </authorList>
    </citation>
    <scope>NUCLEOTIDE SEQUENCE [LARGE SCALE GENOMIC DNA]</scope>
    <source>
        <strain evidence="2 3">CECT 7377</strain>
    </source>
</reference>
<dbReference type="SUPFAM" id="SSF69917">
    <property type="entry name" value="OMPT-like"/>
    <property type="match status" value="1"/>
</dbReference>
<evidence type="ECO:0000313" key="2">
    <source>
        <dbReference type="EMBL" id="RBP83203.1"/>
    </source>
</evidence>
<dbReference type="InterPro" id="IPR020080">
    <property type="entry name" value="OM_adhesin/peptidase_omptin"/>
</dbReference>
<dbReference type="Proteomes" id="UP000252792">
    <property type="component" value="Unassembled WGS sequence"/>
</dbReference>
<keyword evidence="1" id="KW-0732">Signal</keyword>
<sequence>MIKLPFTFFAMLFTSFTFAESRGFDLELGPYLSSMDYSEKKDISQTGGLSGIKGKFSAYYPFSVTLIDLTYASGDADYKGAGKISNIKSEVYDLKAMIGRAFYLNGMYRFTPFLGLGYRRATMNSSGRVSTSSVRGYKSQQTYFYNPIGFEIQELIGDTSWVVGGRFEYDNLLISKNETRLGAADSYKAVMVGQSKGRGYNFYLSFRQFLNPDGSGIVIEPFYKHWKASGSDNKSAPSYTADHSSNEWGAALMVSF</sequence>
<keyword evidence="3" id="KW-1185">Reference proteome</keyword>